<dbReference type="RefSeq" id="WP_073313788.1">
    <property type="nucleotide sequence ID" value="NZ_FQYP01000001.1"/>
</dbReference>
<name>A0A1M6B510_9FLAO</name>
<dbReference type="AlphaFoldDB" id="A0A1M6B510"/>
<dbReference type="Proteomes" id="UP000184432">
    <property type="component" value="Unassembled WGS sequence"/>
</dbReference>
<gene>
    <name evidence="1" type="ORF">SAMN04488508_101629</name>
</gene>
<dbReference type="EMBL" id="FQYP01000001">
    <property type="protein sequence ID" value="SHI43747.1"/>
    <property type="molecule type" value="Genomic_DNA"/>
</dbReference>
<keyword evidence="2" id="KW-1185">Reference proteome</keyword>
<dbReference type="STRING" id="570521.SAMN04488508_101629"/>
<accession>A0A1M6B510</accession>
<evidence type="ECO:0000313" key="1">
    <source>
        <dbReference type="EMBL" id="SHI43747.1"/>
    </source>
</evidence>
<dbReference type="InterPro" id="IPR018714">
    <property type="entry name" value="DUF2237"/>
</dbReference>
<evidence type="ECO:0000313" key="2">
    <source>
        <dbReference type="Proteomes" id="UP000184432"/>
    </source>
</evidence>
<dbReference type="Pfam" id="PF09996">
    <property type="entry name" value="DUF2237"/>
    <property type="match status" value="1"/>
</dbReference>
<organism evidence="1 2">
    <name type="scientific">Aquimarina spongiae</name>
    <dbReference type="NCBI Taxonomy" id="570521"/>
    <lineage>
        <taxon>Bacteria</taxon>
        <taxon>Pseudomonadati</taxon>
        <taxon>Bacteroidota</taxon>
        <taxon>Flavobacteriia</taxon>
        <taxon>Flavobacteriales</taxon>
        <taxon>Flavobacteriaceae</taxon>
        <taxon>Aquimarina</taxon>
    </lineage>
</organism>
<dbReference type="PANTHER" id="PTHR37466:SF1">
    <property type="entry name" value="SLR1628 PROTEIN"/>
    <property type="match status" value="1"/>
</dbReference>
<reference evidence="2" key="1">
    <citation type="submission" date="2016-11" db="EMBL/GenBank/DDBJ databases">
        <authorList>
            <person name="Varghese N."/>
            <person name="Submissions S."/>
        </authorList>
    </citation>
    <scope>NUCLEOTIDE SEQUENCE [LARGE SCALE GENOMIC DNA]</scope>
    <source>
        <strain evidence="2">DSM 22623</strain>
    </source>
</reference>
<dbReference type="Gene3D" id="3.30.56.110">
    <property type="entry name" value="Protein of unknown function DUF2237"/>
    <property type="match status" value="1"/>
</dbReference>
<sequence>MDHELNVLGTPLEPCCYAPMTGYFRDGFCRTIQEDTGTHVVCAIVTEDFLEYTKSKGNDLSTPLPYWNFPGLSPGDKWCLCVSRWLEVERVGKAPNILLEATHAKALQYVSLEVLRKYEFVIPK</sequence>
<evidence type="ECO:0008006" key="3">
    <source>
        <dbReference type="Google" id="ProtNLM"/>
    </source>
</evidence>
<protein>
    <recommendedName>
        <fullName evidence="3">DUF2237 domain-containing protein</fullName>
    </recommendedName>
</protein>
<dbReference type="OrthoDB" id="9792525at2"/>
<proteinExistence type="predicted"/>
<dbReference type="PANTHER" id="PTHR37466">
    <property type="entry name" value="SLR1628 PROTEIN"/>
    <property type="match status" value="1"/>
</dbReference>